<accession>F0QWA8</accession>
<evidence type="ECO:0000313" key="2">
    <source>
        <dbReference type="Proteomes" id="UP000007485"/>
    </source>
</evidence>
<dbReference type="RefSeq" id="WP_013605365.1">
    <property type="nucleotide sequence ID" value="NC_015151.1"/>
</dbReference>
<dbReference type="InterPro" id="IPR010268">
    <property type="entry name" value="PaREP1"/>
</dbReference>
<protein>
    <submittedName>
        <fullName evidence="1">PaREP1 domain containing protein</fullName>
    </submittedName>
</protein>
<keyword evidence="2" id="KW-1185">Reference proteome</keyword>
<dbReference type="OrthoDB" id="28552at2157"/>
<sequence length="169" mass="19691">MKPWIDLARYREVRLSEALSEVELANKFLELNLVRNAAGKVFQAWKALLGALAVDVRDELARVFNRDIELEDRVIKEVDYVIALIPTTRMREIARIIETRYPGTYSNTLLALELHRYRYNGPDPEGVLSIYRSDKDALIDLEKLIDTIKTTIKRIKNNMKSRISILFKR</sequence>
<dbReference type="eggNOG" id="arCOG03708">
    <property type="taxonomic scope" value="Archaea"/>
</dbReference>
<dbReference type="GeneID" id="10289656"/>
<dbReference type="EMBL" id="CP002529">
    <property type="protein sequence ID" value="ADY02203.1"/>
    <property type="molecule type" value="Genomic_DNA"/>
</dbReference>
<proteinExistence type="predicted"/>
<reference evidence="1 2" key="1">
    <citation type="journal article" date="2011" name="J. Bacteriol.">
        <title>Complete genome sequence of 'Vulcanisaeta moutnovskia' strain 768-28, a novel member of the hyperthermophilic crenarchaeal genus vulcanisaeta.</title>
        <authorList>
            <person name="Gumerov V.M."/>
            <person name="Mardanov A.V."/>
            <person name="Beletsky A.V."/>
            <person name="Prokofeva M.I."/>
            <person name="Bonch-Osmolovskaya E.A."/>
            <person name="Ravin N.V."/>
            <person name="Skryabin K.G."/>
        </authorList>
    </citation>
    <scope>NUCLEOTIDE SEQUENCE [LARGE SCALE GENOMIC DNA]</scope>
    <source>
        <strain evidence="1 2">768-28</strain>
    </source>
</reference>
<dbReference type="Proteomes" id="UP000007485">
    <property type="component" value="Chromosome"/>
</dbReference>
<evidence type="ECO:0000313" key="1">
    <source>
        <dbReference type="EMBL" id="ADY02203.1"/>
    </source>
</evidence>
<gene>
    <name evidence="1" type="ordered locus">VMUT_2004</name>
</gene>
<dbReference type="KEGG" id="vmo:VMUT_2004"/>
<dbReference type="HOGENOM" id="CLU_118419_1_0_2"/>
<organism evidence="1 2">
    <name type="scientific">Vulcanisaeta moutnovskia (strain 768-28)</name>
    <dbReference type="NCBI Taxonomy" id="985053"/>
    <lineage>
        <taxon>Archaea</taxon>
        <taxon>Thermoproteota</taxon>
        <taxon>Thermoprotei</taxon>
        <taxon>Thermoproteales</taxon>
        <taxon>Thermoproteaceae</taxon>
        <taxon>Vulcanisaeta</taxon>
    </lineage>
</organism>
<dbReference type="STRING" id="985053.VMUT_2004"/>
<dbReference type="AlphaFoldDB" id="F0QWA8"/>
<name>F0QWA8_VULM7</name>
<dbReference type="Pfam" id="PF05942">
    <property type="entry name" value="PaREP1"/>
    <property type="match status" value="1"/>
</dbReference>